<dbReference type="Pfam" id="PF10503">
    <property type="entry name" value="Esterase_PHB"/>
    <property type="match status" value="1"/>
</dbReference>
<dbReference type="InterPro" id="IPR050955">
    <property type="entry name" value="Plant_Biomass_Hydrol_Est"/>
</dbReference>
<dbReference type="OrthoDB" id="9767239at2"/>
<evidence type="ECO:0000256" key="1">
    <source>
        <dbReference type="ARBA" id="ARBA00022729"/>
    </source>
</evidence>
<dbReference type="InterPro" id="IPR010126">
    <property type="entry name" value="Esterase_phb"/>
</dbReference>
<keyword evidence="1" id="KW-0732">Signal</keyword>
<comment type="caution">
    <text evidence="4">The sequence shown here is derived from an EMBL/GenBank/DDBJ whole genome shotgun (WGS) entry which is preliminary data.</text>
</comment>
<protein>
    <submittedName>
        <fullName evidence="4">Esterase</fullName>
    </submittedName>
</protein>
<dbReference type="InterPro" id="IPR029058">
    <property type="entry name" value="AB_hydrolase_fold"/>
</dbReference>
<dbReference type="PANTHER" id="PTHR43037:SF1">
    <property type="entry name" value="BLL1128 PROTEIN"/>
    <property type="match status" value="1"/>
</dbReference>
<dbReference type="Gene3D" id="3.40.50.1820">
    <property type="entry name" value="alpha/beta hydrolase"/>
    <property type="match status" value="1"/>
</dbReference>
<proteinExistence type="predicted"/>
<dbReference type="Proteomes" id="UP000284605">
    <property type="component" value="Unassembled WGS sequence"/>
</dbReference>
<dbReference type="NCBIfam" id="TIGR01840">
    <property type="entry name" value="esterase_phb"/>
    <property type="match status" value="1"/>
</dbReference>
<dbReference type="RefSeq" id="WP_119777531.1">
    <property type="nucleotide sequence ID" value="NZ_QYUK01000011.1"/>
</dbReference>
<feature type="region of interest" description="Disordered" evidence="3">
    <location>
        <begin position="34"/>
        <end position="53"/>
    </location>
</feature>
<dbReference type="GO" id="GO:0005576">
    <property type="term" value="C:extracellular region"/>
    <property type="evidence" value="ECO:0007669"/>
    <property type="project" value="InterPro"/>
</dbReference>
<accession>A0A418WA20</accession>
<keyword evidence="2" id="KW-0378">Hydrolase</keyword>
<dbReference type="EMBL" id="QYUK01000011">
    <property type="protein sequence ID" value="RJF86887.1"/>
    <property type="molecule type" value="Genomic_DNA"/>
</dbReference>
<gene>
    <name evidence="4" type="ORF">D3874_07525</name>
</gene>
<evidence type="ECO:0000313" key="4">
    <source>
        <dbReference type="EMBL" id="RJF86887.1"/>
    </source>
</evidence>
<evidence type="ECO:0000256" key="2">
    <source>
        <dbReference type="ARBA" id="ARBA00022801"/>
    </source>
</evidence>
<dbReference type="PANTHER" id="PTHR43037">
    <property type="entry name" value="UNNAMED PRODUCT-RELATED"/>
    <property type="match status" value="1"/>
</dbReference>
<evidence type="ECO:0000313" key="5">
    <source>
        <dbReference type="Proteomes" id="UP000284605"/>
    </source>
</evidence>
<keyword evidence="5" id="KW-1185">Reference proteome</keyword>
<name>A0A418WA20_9PROT</name>
<dbReference type="GO" id="GO:0016787">
    <property type="term" value="F:hydrolase activity"/>
    <property type="evidence" value="ECO:0007669"/>
    <property type="project" value="UniProtKB-KW"/>
</dbReference>
<reference evidence="4 5" key="1">
    <citation type="submission" date="2018-09" db="EMBL/GenBank/DDBJ databases">
        <authorList>
            <person name="Zhu H."/>
        </authorList>
    </citation>
    <scope>NUCLEOTIDE SEQUENCE [LARGE SCALE GENOMIC DNA]</scope>
    <source>
        <strain evidence="4 5">K1W22B-8</strain>
    </source>
</reference>
<organism evidence="4 5">
    <name type="scientific">Oleomonas cavernae</name>
    <dbReference type="NCBI Taxonomy" id="2320859"/>
    <lineage>
        <taxon>Bacteria</taxon>
        <taxon>Pseudomonadati</taxon>
        <taxon>Pseudomonadota</taxon>
        <taxon>Alphaproteobacteria</taxon>
        <taxon>Acetobacterales</taxon>
        <taxon>Acetobacteraceae</taxon>
        <taxon>Oleomonas</taxon>
    </lineage>
</organism>
<sequence>MTIDLPPRGLLRVTRLTLAERLSETSALLRRLLKPGRQPGTAPAPDDLAGEAGQPLLPSALRGLYDRVSRGEFALPGADAPRPAPPQEMPAAGPAQFLAASFTNAAGSRPYKLYVPASYRGRPVPLVVMLHGCTQSPDDFAAGTRMNQAAEEHGFLVVYPGQTAGANPGKCWNWFSPGDQRRDNGEPSLIAGITRAVMDGYAVDAGRIFVAGLSAGGAAAAIMGATYPELYAAIGVHSGLACGAARDLPTALSAMRRGSEGRRPEGHAGKAPRAIIFHGDRDTTVHPTNGDAVVAQWTNGSALAVHVEEGRVPDGHHFRRSLHTAADGTTVLEQWVIHGAGHAWSGGSLAGTYTDPRGPDATREMLRFFLEKPSPQRRGWW</sequence>
<dbReference type="SUPFAM" id="SSF53474">
    <property type="entry name" value="alpha/beta-Hydrolases"/>
    <property type="match status" value="1"/>
</dbReference>
<evidence type="ECO:0000256" key="3">
    <source>
        <dbReference type="SAM" id="MobiDB-lite"/>
    </source>
</evidence>
<dbReference type="AlphaFoldDB" id="A0A418WA20"/>